<evidence type="ECO:0000256" key="4">
    <source>
        <dbReference type="ARBA" id="ARBA00022857"/>
    </source>
</evidence>
<evidence type="ECO:0000256" key="5">
    <source>
        <dbReference type="ARBA" id="ARBA00023002"/>
    </source>
</evidence>
<gene>
    <name evidence="6" type="ORF">LK10_18445</name>
</gene>
<evidence type="ECO:0000256" key="3">
    <source>
        <dbReference type="ARBA" id="ARBA00022827"/>
    </source>
</evidence>
<dbReference type="PANTHER" id="PTHR48467:SF1">
    <property type="entry name" value="GLUTAMATE SYNTHASE 1 [NADH], CHLOROPLASTIC-LIKE"/>
    <property type="match status" value="1"/>
</dbReference>
<organism evidence="6 7">
    <name type="scientific">Sinomonas humi</name>
    <dbReference type="NCBI Taxonomy" id="1338436"/>
    <lineage>
        <taxon>Bacteria</taxon>
        <taxon>Bacillati</taxon>
        <taxon>Actinomycetota</taxon>
        <taxon>Actinomycetes</taxon>
        <taxon>Micrococcales</taxon>
        <taxon>Micrococcaceae</taxon>
        <taxon>Sinomonas</taxon>
    </lineage>
</organism>
<comment type="caution">
    <text evidence="6">The sequence shown here is derived from an EMBL/GenBank/DDBJ whole genome shotgun (WGS) entry which is preliminary data.</text>
</comment>
<dbReference type="Proteomes" id="UP000030982">
    <property type="component" value="Unassembled WGS sequence"/>
</dbReference>
<evidence type="ECO:0000256" key="1">
    <source>
        <dbReference type="ARBA" id="ARBA00001974"/>
    </source>
</evidence>
<evidence type="ECO:0000313" key="7">
    <source>
        <dbReference type="Proteomes" id="UP000030982"/>
    </source>
</evidence>
<proteinExistence type="predicted"/>
<accession>A0A0B2AGD9</accession>
<keyword evidence="2" id="KW-0285">Flavoprotein</keyword>
<dbReference type="EMBL" id="JTDL01000146">
    <property type="protein sequence ID" value="KHL00974.1"/>
    <property type="molecule type" value="Genomic_DNA"/>
</dbReference>
<keyword evidence="4" id="KW-0521">NADP</keyword>
<dbReference type="InterPro" id="IPR055275">
    <property type="entry name" value="Ferredox_Rdtase"/>
</dbReference>
<feature type="non-terminal residue" evidence="6">
    <location>
        <position position="1"/>
    </location>
</feature>
<dbReference type="AlphaFoldDB" id="A0A0B2AGD9"/>
<keyword evidence="5" id="KW-0560">Oxidoreductase</keyword>
<name>A0A0B2AGD9_9MICC</name>
<evidence type="ECO:0000256" key="2">
    <source>
        <dbReference type="ARBA" id="ARBA00022630"/>
    </source>
</evidence>
<protein>
    <submittedName>
        <fullName evidence="6">Pyridine nucleotide-disulfide oxidoreductase</fullName>
    </submittedName>
</protein>
<dbReference type="PANTHER" id="PTHR48467">
    <property type="entry name" value="GLUTAMATE SYNTHASE 1 [NADH], CHLOROPLASTIC-LIKE"/>
    <property type="match status" value="1"/>
</dbReference>
<dbReference type="Gene3D" id="3.40.50.720">
    <property type="entry name" value="NAD(P)-binding Rossmann-like Domain"/>
    <property type="match status" value="1"/>
</dbReference>
<comment type="cofactor">
    <cofactor evidence="1">
        <name>FAD</name>
        <dbReference type="ChEBI" id="CHEBI:57692"/>
    </cofactor>
</comment>
<dbReference type="SUPFAM" id="SSF51971">
    <property type="entry name" value="Nucleotide-binding domain"/>
    <property type="match status" value="1"/>
</dbReference>
<keyword evidence="7" id="KW-1185">Reference proteome</keyword>
<keyword evidence="3" id="KW-0274">FAD</keyword>
<dbReference type="GO" id="GO:0016491">
    <property type="term" value="F:oxidoreductase activity"/>
    <property type="evidence" value="ECO:0007669"/>
    <property type="project" value="UniProtKB-KW"/>
</dbReference>
<evidence type="ECO:0000313" key="6">
    <source>
        <dbReference type="EMBL" id="KHL00974.1"/>
    </source>
</evidence>
<reference evidence="6 7" key="1">
    <citation type="submission" date="2014-09" db="EMBL/GenBank/DDBJ databases">
        <title>Genome sequence of Sinomonas sp. MUSC 117.</title>
        <authorList>
            <person name="Lee L.-H."/>
        </authorList>
    </citation>
    <scope>NUCLEOTIDE SEQUENCE [LARGE SCALE GENOMIC DNA]</scope>
    <source>
        <strain evidence="6 7">MUSC 117</strain>
    </source>
</reference>
<sequence length="185" mass="20484">PGRVAGIRFERMELDGTGNVRGTGEFEDYPVQAVYRAIGYHGSELAELEYDVHRGVIPNDGGRVLDAEGNPVPGVYTTGWIKRGPVGLIGQTKGDAAETIGRLLEDRDSLPPAQEPDEHAIIALLEERGVEYTTWEGWNELDAHERSLGEKFTAESAEHGTVVQRERVKVVPRQDMVRISRRHAS</sequence>